<feature type="transmembrane region" description="Helical" evidence="1">
    <location>
        <begin position="20"/>
        <end position="41"/>
    </location>
</feature>
<feature type="transmembrane region" description="Helical" evidence="1">
    <location>
        <begin position="75"/>
        <end position="94"/>
    </location>
</feature>
<gene>
    <name evidence="2" type="ORF">SAMN05428946_1382</name>
</gene>
<organism evidence="2 3">
    <name type="scientific">Edaphobacillus lindanitolerans</name>
    <dbReference type="NCBI Taxonomy" id="550447"/>
    <lineage>
        <taxon>Bacteria</taxon>
        <taxon>Bacillati</taxon>
        <taxon>Bacillota</taxon>
        <taxon>Bacilli</taxon>
        <taxon>Bacillales</taxon>
        <taxon>Bacillaceae</taxon>
        <taxon>Edaphobacillus</taxon>
    </lineage>
</organism>
<proteinExistence type="predicted"/>
<dbReference type="AlphaFoldDB" id="A0A1U7PPA1"/>
<keyword evidence="3" id="KW-1185">Reference proteome</keyword>
<evidence type="ECO:0000313" key="3">
    <source>
        <dbReference type="Proteomes" id="UP000187550"/>
    </source>
</evidence>
<dbReference type="Pfam" id="PF07301">
    <property type="entry name" value="DUF1453"/>
    <property type="match status" value="1"/>
</dbReference>
<accession>A0A1U7PPA1</accession>
<dbReference type="PANTHER" id="PTHR39164:SF1">
    <property type="entry name" value="PROTEIN CCDC"/>
    <property type="match status" value="1"/>
</dbReference>
<dbReference type="PANTHER" id="PTHR39164">
    <property type="entry name" value="PROTEIN CCDC"/>
    <property type="match status" value="1"/>
</dbReference>
<feature type="transmembrane region" description="Helical" evidence="1">
    <location>
        <begin position="114"/>
        <end position="132"/>
    </location>
</feature>
<keyword evidence="1" id="KW-0812">Transmembrane</keyword>
<name>A0A1U7PPA1_9BACI</name>
<keyword evidence="1" id="KW-1133">Transmembrane helix</keyword>
<dbReference type="STRING" id="550447.SAMN05428946_1382"/>
<protein>
    <submittedName>
        <fullName evidence="2">Membrane protein CcdC involved in cytochrome C biogenesis</fullName>
    </submittedName>
</protein>
<sequence>MNPMINDWINQVFEEVPAPVLIIGSTVAFAFMGIMALIVRSRSAKRPASARKILLPPVMMSSGALMFLFDPFKVPWTHVLEAALVGLLFSVILIRTSKFETIGEEIYLKPSKAFIYILVGLLIFRVIAKLILSSSIDVGELAGMFFLLAFAMIVPWRIAMYVQYEKLNRRMKRSALSGQE</sequence>
<evidence type="ECO:0000313" key="2">
    <source>
        <dbReference type="EMBL" id="SIT81189.1"/>
    </source>
</evidence>
<dbReference type="Proteomes" id="UP000187550">
    <property type="component" value="Unassembled WGS sequence"/>
</dbReference>
<dbReference type="InterPro" id="IPR058247">
    <property type="entry name" value="DUF1453"/>
</dbReference>
<reference evidence="3" key="1">
    <citation type="submission" date="2017-01" db="EMBL/GenBank/DDBJ databases">
        <authorList>
            <person name="Varghese N."/>
            <person name="Submissions S."/>
        </authorList>
    </citation>
    <scope>NUCLEOTIDE SEQUENCE [LARGE SCALE GENOMIC DNA]</scope>
    <source>
        <strain evidence="3">MNA4</strain>
    </source>
</reference>
<dbReference type="InterPro" id="IPR031306">
    <property type="entry name" value="CcdC"/>
</dbReference>
<dbReference type="EMBL" id="FTPL01000002">
    <property type="protein sequence ID" value="SIT81189.1"/>
    <property type="molecule type" value="Genomic_DNA"/>
</dbReference>
<feature type="transmembrane region" description="Helical" evidence="1">
    <location>
        <begin position="144"/>
        <end position="164"/>
    </location>
</feature>
<evidence type="ECO:0000256" key="1">
    <source>
        <dbReference type="SAM" id="Phobius"/>
    </source>
</evidence>
<feature type="transmembrane region" description="Helical" evidence="1">
    <location>
        <begin position="53"/>
        <end position="69"/>
    </location>
</feature>
<keyword evidence="1" id="KW-0472">Membrane</keyword>
<dbReference type="PIRSF" id="PIRSF021441">
    <property type="entry name" value="DUF1453"/>
    <property type="match status" value="1"/>
</dbReference>